<evidence type="ECO:0000259" key="6">
    <source>
        <dbReference type="PROSITE" id="PS51898"/>
    </source>
</evidence>
<dbReference type="SUPFAM" id="SSF56349">
    <property type="entry name" value="DNA breaking-rejoining enzymes"/>
    <property type="match status" value="1"/>
</dbReference>
<comment type="caution">
    <text evidence="8">The sequence shown here is derived from an EMBL/GenBank/DDBJ whole genome shotgun (WGS) entry which is preliminary data.</text>
</comment>
<dbReference type="Gene3D" id="1.10.150.130">
    <property type="match status" value="1"/>
</dbReference>
<keyword evidence="9" id="KW-1185">Reference proteome</keyword>
<dbReference type="GO" id="GO:0006310">
    <property type="term" value="P:DNA recombination"/>
    <property type="evidence" value="ECO:0007669"/>
    <property type="project" value="UniProtKB-KW"/>
</dbReference>
<evidence type="ECO:0000259" key="7">
    <source>
        <dbReference type="PROSITE" id="PS51900"/>
    </source>
</evidence>
<feature type="region of interest" description="Disordered" evidence="5">
    <location>
        <begin position="228"/>
        <end position="247"/>
    </location>
</feature>
<dbReference type="Gene3D" id="1.10.443.10">
    <property type="entry name" value="Intergrase catalytic core"/>
    <property type="match status" value="1"/>
</dbReference>
<dbReference type="PROSITE" id="PS51900">
    <property type="entry name" value="CB"/>
    <property type="match status" value="1"/>
</dbReference>
<comment type="similarity">
    <text evidence="1">Belongs to the 'phage' integrase family.</text>
</comment>
<feature type="domain" description="Core-binding (CB)" evidence="7">
    <location>
        <begin position="61"/>
        <end position="142"/>
    </location>
</feature>
<evidence type="ECO:0000313" key="9">
    <source>
        <dbReference type="Proteomes" id="UP000632740"/>
    </source>
</evidence>
<dbReference type="InterPro" id="IPR044068">
    <property type="entry name" value="CB"/>
</dbReference>
<dbReference type="PROSITE" id="PS51898">
    <property type="entry name" value="TYR_RECOMBINASE"/>
    <property type="match status" value="1"/>
</dbReference>
<dbReference type="InterPro" id="IPR002104">
    <property type="entry name" value="Integrase_catalytic"/>
</dbReference>
<evidence type="ECO:0000256" key="2">
    <source>
        <dbReference type="ARBA" id="ARBA00023125"/>
    </source>
</evidence>
<organism evidence="8 9">
    <name type="scientific">Cellulomonas chitinilytica</name>
    <dbReference type="NCBI Taxonomy" id="398759"/>
    <lineage>
        <taxon>Bacteria</taxon>
        <taxon>Bacillati</taxon>
        <taxon>Actinomycetota</taxon>
        <taxon>Actinomycetes</taxon>
        <taxon>Micrococcales</taxon>
        <taxon>Cellulomonadaceae</taxon>
        <taxon>Cellulomonas</taxon>
    </lineage>
</organism>
<proteinExistence type="inferred from homology"/>
<dbReference type="CDD" id="cd01189">
    <property type="entry name" value="INT_ICEBs1_C_like"/>
    <property type="match status" value="1"/>
</dbReference>
<sequence length="438" mass="48634">MSVTRRTLPSGKVTWRAKVFFEHRVIAEKSFQRKTDAKYWEADQLVKLQSGTWIDPTRGRVSFGSLAEEWQGSRERLAVRSQETTRFLLDSYVIPVLGRFPIAVISATDVERVLTSMTARGLLTATRRRVLSVIRLVLDYAVRDRRISVNVARSIPLPKGTTKREPHWLRAEQLGKLADAMPPNCRPVVLFLGLAGCRFSEMCALRVDDVVQTPHGLGVRIHRAAPQSKKTSGAVFGPTKTHQTRTVPVPPTLETYVRERIENAPSGSYLFPSPTGAIWTNTNFRVRSRWTETTQSVGLAGTTIHDLRHTAASLLIAAGADVKAVQMILGHATATMTMDLYGHLFSDAPWVAMERMPMSPVRGQHPNDAEPPASSSCPCQSQRPLPTVDLSASRMAPPRKRCQTSWTSCSTAGWATSSFKTPRPCGRCSRWALRGLRP</sequence>
<feature type="domain" description="Tyr recombinase" evidence="6">
    <location>
        <begin position="164"/>
        <end position="355"/>
    </location>
</feature>
<dbReference type="InterPro" id="IPR053876">
    <property type="entry name" value="Phage_int_M"/>
</dbReference>
<feature type="compositionally biased region" description="Low complexity" evidence="5">
    <location>
        <begin position="371"/>
        <end position="384"/>
    </location>
</feature>
<dbReference type="InterPro" id="IPR013762">
    <property type="entry name" value="Integrase-like_cat_sf"/>
</dbReference>
<dbReference type="PANTHER" id="PTHR30349">
    <property type="entry name" value="PHAGE INTEGRASE-RELATED"/>
    <property type="match status" value="1"/>
</dbReference>
<evidence type="ECO:0000256" key="3">
    <source>
        <dbReference type="ARBA" id="ARBA00023172"/>
    </source>
</evidence>
<dbReference type="EMBL" id="BONK01000001">
    <property type="protein sequence ID" value="GIG19765.1"/>
    <property type="molecule type" value="Genomic_DNA"/>
</dbReference>
<evidence type="ECO:0000256" key="5">
    <source>
        <dbReference type="SAM" id="MobiDB-lite"/>
    </source>
</evidence>
<dbReference type="Pfam" id="PF22022">
    <property type="entry name" value="Phage_int_M"/>
    <property type="match status" value="1"/>
</dbReference>
<evidence type="ECO:0000313" key="8">
    <source>
        <dbReference type="EMBL" id="GIG19765.1"/>
    </source>
</evidence>
<dbReference type="GO" id="GO:0015074">
    <property type="term" value="P:DNA integration"/>
    <property type="evidence" value="ECO:0007669"/>
    <property type="project" value="InterPro"/>
</dbReference>
<dbReference type="AlphaFoldDB" id="A0A919NZA5"/>
<dbReference type="InterPro" id="IPR011010">
    <property type="entry name" value="DNA_brk_join_enz"/>
</dbReference>
<protein>
    <submittedName>
        <fullName evidence="8">Site-specific integrase</fullName>
    </submittedName>
</protein>
<dbReference type="InterPro" id="IPR050090">
    <property type="entry name" value="Tyrosine_recombinase_XerCD"/>
</dbReference>
<keyword evidence="2 4" id="KW-0238">DNA-binding</keyword>
<accession>A0A919NZA5</accession>
<evidence type="ECO:0000256" key="1">
    <source>
        <dbReference type="ARBA" id="ARBA00008857"/>
    </source>
</evidence>
<dbReference type="Pfam" id="PF00589">
    <property type="entry name" value="Phage_integrase"/>
    <property type="match status" value="1"/>
</dbReference>
<gene>
    <name evidence="8" type="ORF">Cch01nite_04890</name>
</gene>
<dbReference type="PANTHER" id="PTHR30349:SF64">
    <property type="entry name" value="PROPHAGE INTEGRASE INTD-RELATED"/>
    <property type="match status" value="1"/>
</dbReference>
<name>A0A919NZA5_9CELL</name>
<keyword evidence="3" id="KW-0233">DNA recombination</keyword>
<feature type="region of interest" description="Disordered" evidence="5">
    <location>
        <begin position="359"/>
        <end position="399"/>
    </location>
</feature>
<reference evidence="8" key="1">
    <citation type="submission" date="2021-01" db="EMBL/GenBank/DDBJ databases">
        <title>Whole genome shotgun sequence of Cellulomonas chitinilytica NBRC 110799.</title>
        <authorList>
            <person name="Komaki H."/>
            <person name="Tamura T."/>
        </authorList>
    </citation>
    <scope>NUCLEOTIDE SEQUENCE</scope>
    <source>
        <strain evidence="8">NBRC 110799</strain>
    </source>
</reference>
<dbReference type="GO" id="GO:0003677">
    <property type="term" value="F:DNA binding"/>
    <property type="evidence" value="ECO:0007669"/>
    <property type="project" value="UniProtKB-UniRule"/>
</dbReference>
<evidence type="ECO:0000256" key="4">
    <source>
        <dbReference type="PROSITE-ProRule" id="PRU01248"/>
    </source>
</evidence>
<dbReference type="InterPro" id="IPR010998">
    <property type="entry name" value="Integrase_recombinase_N"/>
</dbReference>
<dbReference type="Proteomes" id="UP000632740">
    <property type="component" value="Unassembled WGS sequence"/>
</dbReference>